<feature type="region of interest" description="Disordered" evidence="8">
    <location>
        <begin position="1"/>
        <end position="66"/>
    </location>
</feature>
<keyword evidence="6" id="KW-1133">Transmembrane helix</keyword>
<dbReference type="InterPro" id="IPR009038">
    <property type="entry name" value="GOLD_dom"/>
</dbReference>
<accession>A0A151PJ89</accession>
<evidence type="ECO:0000256" key="5">
    <source>
        <dbReference type="ARBA" id="ARBA00022824"/>
    </source>
</evidence>
<protein>
    <recommendedName>
        <fullName evidence="9">GOLD domain-containing protein</fullName>
    </recommendedName>
</protein>
<sequence>MEMLRGSLLVVDTWPRTESRPGRPSPADTTTSPPPTRLLHPSWRGRETRRSPDQPPDGVGVCLHPRGAAIDSQTRYRLREAQDRSRAEDLNDRVAYWSVGETLVLLAVSISQVGLLKSFFTEKQPATNTELLPRHRHRPAGLGRGR</sequence>
<evidence type="ECO:0000259" key="9">
    <source>
        <dbReference type="Pfam" id="PF01105"/>
    </source>
</evidence>
<evidence type="ECO:0000256" key="7">
    <source>
        <dbReference type="ARBA" id="ARBA00023136"/>
    </source>
</evidence>
<dbReference type="PANTHER" id="PTHR22811">
    <property type="entry name" value="TRANSMEMBRANE EMP24 DOMAIN-CONTAINING PROTEIN"/>
    <property type="match status" value="1"/>
</dbReference>
<dbReference type="Pfam" id="PF01105">
    <property type="entry name" value="EMP24_GP25L"/>
    <property type="match status" value="1"/>
</dbReference>
<evidence type="ECO:0000313" key="11">
    <source>
        <dbReference type="Proteomes" id="UP000050525"/>
    </source>
</evidence>
<reference evidence="10 11" key="1">
    <citation type="journal article" date="2012" name="Genome Biol.">
        <title>Sequencing three crocodilian genomes to illuminate the evolution of archosaurs and amniotes.</title>
        <authorList>
            <person name="St John J.A."/>
            <person name="Braun E.L."/>
            <person name="Isberg S.R."/>
            <person name="Miles L.G."/>
            <person name="Chong A.Y."/>
            <person name="Gongora J."/>
            <person name="Dalzell P."/>
            <person name="Moran C."/>
            <person name="Bed'hom B."/>
            <person name="Abzhanov A."/>
            <person name="Burgess S.C."/>
            <person name="Cooksey A.M."/>
            <person name="Castoe T.A."/>
            <person name="Crawford N.G."/>
            <person name="Densmore L.D."/>
            <person name="Drew J.C."/>
            <person name="Edwards S.V."/>
            <person name="Faircloth B.C."/>
            <person name="Fujita M.K."/>
            <person name="Greenwold M.J."/>
            <person name="Hoffmann F.G."/>
            <person name="Howard J.M."/>
            <person name="Iguchi T."/>
            <person name="Janes D.E."/>
            <person name="Khan S.Y."/>
            <person name="Kohno S."/>
            <person name="de Koning A.J."/>
            <person name="Lance S.L."/>
            <person name="McCarthy F.M."/>
            <person name="McCormack J.E."/>
            <person name="Merchant M.E."/>
            <person name="Peterson D.G."/>
            <person name="Pollock D.D."/>
            <person name="Pourmand N."/>
            <person name="Raney B.J."/>
            <person name="Roessler K.A."/>
            <person name="Sanford J.R."/>
            <person name="Sawyer R.H."/>
            <person name="Schmidt C.J."/>
            <person name="Triplett E.W."/>
            <person name="Tuberville T.D."/>
            <person name="Venegas-Anaya M."/>
            <person name="Howard J.T."/>
            <person name="Jarvis E.D."/>
            <person name="Guillette L.J.Jr."/>
            <person name="Glenn T.C."/>
            <person name="Green R.E."/>
            <person name="Ray D.A."/>
        </authorList>
    </citation>
    <scope>NUCLEOTIDE SEQUENCE [LARGE SCALE GENOMIC DNA]</scope>
    <source>
        <strain evidence="10">KSC_2009_1</strain>
    </source>
</reference>
<dbReference type="Proteomes" id="UP000050525">
    <property type="component" value="Unassembled WGS sequence"/>
</dbReference>
<proteinExistence type="inferred from homology"/>
<dbReference type="EMBL" id="AKHW03000087">
    <property type="protein sequence ID" value="KYO49128.1"/>
    <property type="molecule type" value="Genomic_DNA"/>
</dbReference>
<organism evidence="10 11">
    <name type="scientific">Alligator mississippiensis</name>
    <name type="common">American alligator</name>
    <dbReference type="NCBI Taxonomy" id="8496"/>
    <lineage>
        <taxon>Eukaryota</taxon>
        <taxon>Metazoa</taxon>
        <taxon>Chordata</taxon>
        <taxon>Craniata</taxon>
        <taxon>Vertebrata</taxon>
        <taxon>Euteleostomi</taxon>
        <taxon>Archelosauria</taxon>
        <taxon>Archosauria</taxon>
        <taxon>Crocodylia</taxon>
        <taxon>Alligatoridae</taxon>
        <taxon>Alligatorinae</taxon>
        <taxon>Alligator</taxon>
    </lineage>
</organism>
<comment type="subcellular location">
    <subcellularLocation>
        <location evidence="1">Endoplasmic reticulum membrane</location>
        <topology evidence="1">Single-pass type I membrane protein</topology>
    </subcellularLocation>
</comment>
<gene>
    <name evidence="10" type="ORF">Y1Q_0013276</name>
</gene>
<name>A0A151PJ89_ALLMI</name>
<dbReference type="InterPro" id="IPR015720">
    <property type="entry name" value="Emp24-like"/>
</dbReference>
<evidence type="ECO:0000256" key="3">
    <source>
        <dbReference type="ARBA" id="ARBA00022692"/>
    </source>
</evidence>
<keyword evidence="11" id="KW-1185">Reference proteome</keyword>
<evidence type="ECO:0000256" key="4">
    <source>
        <dbReference type="ARBA" id="ARBA00022729"/>
    </source>
</evidence>
<comment type="similarity">
    <text evidence="2">Belongs to the EMP24/GP25L family.</text>
</comment>
<dbReference type="AlphaFoldDB" id="A0A151PJ89"/>
<dbReference type="STRING" id="8496.A0A151PJ89"/>
<evidence type="ECO:0000256" key="1">
    <source>
        <dbReference type="ARBA" id="ARBA00004115"/>
    </source>
</evidence>
<dbReference type="GO" id="GO:0005789">
    <property type="term" value="C:endoplasmic reticulum membrane"/>
    <property type="evidence" value="ECO:0007669"/>
    <property type="project" value="UniProtKB-SubCell"/>
</dbReference>
<evidence type="ECO:0000256" key="2">
    <source>
        <dbReference type="ARBA" id="ARBA00007104"/>
    </source>
</evidence>
<keyword evidence="7" id="KW-0472">Membrane</keyword>
<evidence type="ECO:0000256" key="8">
    <source>
        <dbReference type="SAM" id="MobiDB-lite"/>
    </source>
</evidence>
<keyword evidence="5" id="KW-0256">Endoplasmic reticulum</keyword>
<evidence type="ECO:0000313" key="10">
    <source>
        <dbReference type="EMBL" id="KYO49128.1"/>
    </source>
</evidence>
<keyword evidence="3" id="KW-0812">Transmembrane</keyword>
<evidence type="ECO:0000256" key="6">
    <source>
        <dbReference type="ARBA" id="ARBA00022989"/>
    </source>
</evidence>
<keyword evidence="4" id="KW-0732">Signal</keyword>
<comment type="caution">
    <text evidence="10">The sequence shown here is derived from an EMBL/GenBank/DDBJ whole genome shotgun (WGS) entry which is preliminary data.</text>
</comment>
<feature type="domain" description="GOLD" evidence="9">
    <location>
        <begin position="71"/>
        <end position="120"/>
    </location>
</feature>